<dbReference type="OrthoDB" id="9781411at2"/>
<keyword evidence="5" id="KW-0407">Ion channel</keyword>
<dbReference type="Pfam" id="PF02080">
    <property type="entry name" value="TrkA_C"/>
    <property type="match status" value="1"/>
</dbReference>
<keyword evidence="2" id="KW-0812">Transmembrane</keyword>
<dbReference type="SUPFAM" id="SSF81324">
    <property type="entry name" value="Voltage-gated potassium channels"/>
    <property type="match status" value="1"/>
</dbReference>
<accession>A0A1D8D3F5</accession>
<feature type="transmembrane region" description="Helical" evidence="2">
    <location>
        <begin position="14"/>
        <end position="32"/>
    </location>
</feature>
<dbReference type="SUPFAM" id="SSF116726">
    <property type="entry name" value="TrkA C-terminal domain-like"/>
    <property type="match status" value="1"/>
</dbReference>
<dbReference type="InterPro" id="IPR036721">
    <property type="entry name" value="RCK_C_sf"/>
</dbReference>
<proteinExistence type="predicted"/>
<dbReference type="PANTHER" id="PTHR43833:SF9">
    <property type="entry name" value="POTASSIUM CHANNEL PROTEIN YUGO-RELATED"/>
    <property type="match status" value="1"/>
</dbReference>
<keyword evidence="6" id="KW-1185">Reference proteome</keyword>
<dbReference type="InterPro" id="IPR003148">
    <property type="entry name" value="RCK_N"/>
</dbReference>
<dbReference type="Gene3D" id="1.10.287.70">
    <property type="match status" value="1"/>
</dbReference>
<dbReference type="Pfam" id="PF07885">
    <property type="entry name" value="Ion_trans_2"/>
    <property type="match status" value="1"/>
</dbReference>
<evidence type="ECO:0000313" key="6">
    <source>
        <dbReference type="Proteomes" id="UP000095185"/>
    </source>
</evidence>
<dbReference type="InterPro" id="IPR013099">
    <property type="entry name" value="K_chnl_dom"/>
</dbReference>
<sequence length="343" mass="38035">MTKESQQFSTLRRFWVFFVSVALLILSGTFGYMSIEHMTPLDALYMTIITVATVGFHEVHPLSDPGKIFTMALIVSGTGLFFFTLTNVAVFLLSGEWRSHWEQQKNERMLRKLNDHFIICGYGRLGGSVAEELRVKAIPFVVIDNMIDNVLRARDEGFLAIKGNAADESVLSDAGLHRAKGLIAAAGNDAENVFIVLTARNLKPSLYIVARADCDESESKLRRAGAEKVVMLYRSAGKRMANLLTDPELEEYLDELSDAGNLNLRIAQYLVSEKSPLVGKSFQEVDLYNNHRINVVGYKLPGGELHTTPRPAEIIQKNGTIIVIGQGGDLEMLSQLALGEEKK</sequence>
<dbReference type="PROSITE" id="PS51202">
    <property type="entry name" value="RCK_C"/>
    <property type="match status" value="1"/>
</dbReference>
<dbReference type="STRING" id="274537.BIU88_00180"/>
<dbReference type="Pfam" id="PF02254">
    <property type="entry name" value="TrkA_N"/>
    <property type="match status" value="1"/>
</dbReference>
<protein>
    <submittedName>
        <fullName evidence="5">Potassium channel protein</fullName>
    </submittedName>
</protein>
<dbReference type="InterPro" id="IPR036291">
    <property type="entry name" value="NAD(P)-bd_dom_sf"/>
</dbReference>
<gene>
    <name evidence="5" type="ORF">BIU88_00180</name>
</gene>
<dbReference type="Gene3D" id="3.40.50.720">
    <property type="entry name" value="NAD(P)-binding Rossmann-like Domain"/>
    <property type="match status" value="1"/>
</dbReference>
<feature type="transmembrane region" description="Helical" evidence="2">
    <location>
        <begin position="68"/>
        <end position="93"/>
    </location>
</feature>
<feature type="domain" description="RCK N-terminal" evidence="3">
    <location>
        <begin position="114"/>
        <end position="230"/>
    </location>
</feature>
<name>A0A1D8D3F5_CHLLM</name>
<evidence type="ECO:0000259" key="4">
    <source>
        <dbReference type="PROSITE" id="PS51202"/>
    </source>
</evidence>
<evidence type="ECO:0000313" key="5">
    <source>
        <dbReference type="EMBL" id="AOS82714.1"/>
    </source>
</evidence>
<keyword evidence="5" id="KW-0406">Ion transport</keyword>
<dbReference type="AlphaFoldDB" id="A0A1D8D3F5"/>
<dbReference type="GO" id="GO:0006813">
    <property type="term" value="P:potassium ion transport"/>
    <property type="evidence" value="ECO:0007669"/>
    <property type="project" value="InterPro"/>
</dbReference>
<evidence type="ECO:0000256" key="1">
    <source>
        <dbReference type="ARBA" id="ARBA00004651"/>
    </source>
</evidence>
<reference evidence="5" key="1">
    <citation type="submission" date="2016-09" db="EMBL/GenBank/DDBJ databases">
        <title>Genome sequence of Chlorobaculum limnaeum.</title>
        <authorList>
            <person name="Liu Z."/>
            <person name="Tank M."/>
            <person name="Bryant D.A."/>
        </authorList>
    </citation>
    <scope>NUCLEOTIDE SEQUENCE [LARGE SCALE GENOMIC DNA]</scope>
    <source>
        <strain evidence="5">DSM 1677</strain>
    </source>
</reference>
<dbReference type="KEGG" id="clz:BIU88_00180"/>
<dbReference type="GO" id="GO:0005886">
    <property type="term" value="C:plasma membrane"/>
    <property type="evidence" value="ECO:0007669"/>
    <property type="project" value="UniProtKB-SubCell"/>
</dbReference>
<keyword evidence="2" id="KW-0472">Membrane</keyword>
<dbReference type="Gene3D" id="3.30.70.1450">
    <property type="entry name" value="Regulator of K+ conductance, C-terminal domain"/>
    <property type="match status" value="1"/>
</dbReference>
<organism evidence="5 6">
    <name type="scientific">Chlorobaculum limnaeum</name>
    <dbReference type="NCBI Taxonomy" id="274537"/>
    <lineage>
        <taxon>Bacteria</taxon>
        <taxon>Pseudomonadati</taxon>
        <taxon>Chlorobiota</taxon>
        <taxon>Chlorobiia</taxon>
        <taxon>Chlorobiales</taxon>
        <taxon>Chlorobiaceae</taxon>
        <taxon>Chlorobaculum</taxon>
    </lineage>
</organism>
<dbReference type="EMBL" id="CP017305">
    <property type="protein sequence ID" value="AOS82714.1"/>
    <property type="molecule type" value="Genomic_DNA"/>
</dbReference>
<feature type="domain" description="RCK C-terminal" evidence="4">
    <location>
        <begin position="254"/>
        <end position="339"/>
    </location>
</feature>
<keyword evidence="2" id="KW-1133">Transmembrane helix</keyword>
<dbReference type="GO" id="GO:0008324">
    <property type="term" value="F:monoatomic cation transmembrane transporter activity"/>
    <property type="evidence" value="ECO:0007669"/>
    <property type="project" value="InterPro"/>
</dbReference>
<dbReference type="PROSITE" id="PS51201">
    <property type="entry name" value="RCK_N"/>
    <property type="match status" value="1"/>
</dbReference>
<evidence type="ECO:0000256" key="2">
    <source>
        <dbReference type="SAM" id="Phobius"/>
    </source>
</evidence>
<dbReference type="Proteomes" id="UP000095185">
    <property type="component" value="Chromosome"/>
</dbReference>
<dbReference type="SUPFAM" id="SSF51735">
    <property type="entry name" value="NAD(P)-binding Rossmann-fold domains"/>
    <property type="match status" value="1"/>
</dbReference>
<evidence type="ECO:0000259" key="3">
    <source>
        <dbReference type="PROSITE" id="PS51201"/>
    </source>
</evidence>
<comment type="subcellular location">
    <subcellularLocation>
        <location evidence="1">Cell membrane</location>
        <topology evidence="1">Multi-pass membrane protein</topology>
    </subcellularLocation>
</comment>
<dbReference type="InterPro" id="IPR050721">
    <property type="entry name" value="Trk_Ktr_HKT_K-transport"/>
</dbReference>
<dbReference type="PANTHER" id="PTHR43833">
    <property type="entry name" value="POTASSIUM CHANNEL PROTEIN 2-RELATED-RELATED"/>
    <property type="match status" value="1"/>
</dbReference>
<keyword evidence="5" id="KW-0813">Transport</keyword>
<dbReference type="InterPro" id="IPR006037">
    <property type="entry name" value="RCK_C"/>
</dbReference>